<dbReference type="EMBL" id="CP002198">
    <property type="protein sequence ID" value="ADN15679.1"/>
    <property type="molecule type" value="Genomic_DNA"/>
</dbReference>
<sequence>MKIRHFILSAFHLSLHFPFATANYPLSKGEKFKLGLIYIVLILSLTCIAFPCLAGTNRSEKIINEITTKNQFLLKNNPDLLTYKYCKMSESNSPFPFYRATNYLFWEDLANDSRLKNFGNSKTQIWLSGDLHLENLGTFNNNLEEIVFDINDFDESLIADYQLDLWRMATSIILVARDNNLSKEEAASVVDAFTETYLNTLAAYRGNDDELKTYFTEDNTEGMIKKLLNKAQKQTRQQMLDKWVENTEGKAQFKAIDQKLEKLTVKEDVIQKAMAAYGKTLVGKLSDNPSYFKVKSVAKRLNAGLGSLGVPRYYVLIEGETKALNDDRILDVKYQSRPTAYEYLRLKDQEKYDAAFKNDAERHAIAYRALVKHTDDYLGWLKLSDGYYSVRELSPYKKALDTEKLNEGSSFEEVAKQWGKILATDHASADKDFDAGIIPYSFDKQVDEQTKDHHQEFRELVKKVAFDYADQVKADYDVFVKALKPKNCPEN</sequence>
<keyword evidence="1" id="KW-0812">Transmembrane</keyword>
<evidence type="ECO:0000313" key="3">
    <source>
        <dbReference type="Proteomes" id="UP000008206"/>
    </source>
</evidence>
<dbReference type="RefSeq" id="WP_013323748.1">
    <property type="nucleotide sequence ID" value="NC_014501.1"/>
</dbReference>
<evidence type="ECO:0000313" key="2">
    <source>
        <dbReference type="EMBL" id="ADN15679.1"/>
    </source>
</evidence>
<keyword evidence="1" id="KW-1133">Transmembrane helix</keyword>
<organism evidence="2 3">
    <name type="scientific">Gloeothece verrucosa (strain PCC 7822)</name>
    <name type="common">Cyanothece sp. (strain PCC 7822)</name>
    <dbReference type="NCBI Taxonomy" id="497965"/>
    <lineage>
        <taxon>Bacteria</taxon>
        <taxon>Bacillati</taxon>
        <taxon>Cyanobacteriota</taxon>
        <taxon>Cyanophyceae</taxon>
        <taxon>Oscillatoriophycideae</taxon>
        <taxon>Chroococcales</taxon>
        <taxon>Aphanothecaceae</taxon>
        <taxon>Gloeothece</taxon>
        <taxon>Gloeothece verrucosa</taxon>
    </lineage>
</organism>
<dbReference type="OrthoDB" id="1491115at2"/>
<dbReference type="eggNOG" id="COG4320">
    <property type="taxonomic scope" value="Bacteria"/>
</dbReference>
<dbReference type="STRING" id="497965.Cyan7822_3743"/>
<reference evidence="3" key="1">
    <citation type="journal article" date="2011" name="MBio">
        <title>Novel metabolic attributes of the genus Cyanothece, comprising a group of unicellular nitrogen-fixing Cyanobacteria.</title>
        <authorList>
            <person name="Bandyopadhyay A."/>
            <person name="Elvitigala T."/>
            <person name="Welsh E."/>
            <person name="Stockel J."/>
            <person name="Liberton M."/>
            <person name="Min H."/>
            <person name="Sherman L.A."/>
            <person name="Pakrasi H.B."/>
        </authorList>
    </citation>
    <scope>NUCLEOTIDE SEQUENCE [LARGE SCALE GENOMIC DNA]</scope>
    <source>
        <strain evidence="3">PCC 7822</strain>
    </source>
</reference>
<dbReference type="KEGG" id="cyj:Cyan7822_3743"/>
<dbReference type="PANTHER" id="PTHR39441:SF1">
    <property type="entry name" value="DUF2252 DOMAIN-CONTAINING PROTEIN"/>
    <property type="match status" value="1"/>
</dbReference>
<dbReference type="AlphaFoldDB" id="E0UI27"/>
<evidence type="ECO:0000256" key="1">
    <source>
        <dbReference type="SAM" id="Phobius"/>
    </source>
</evidence>
<dbReference type="Pfam" id="PF10009">
    <property type="entry name" value="DUF2252"/>
    <property type="match status" value="1"/>
</dbReference>
<keyword evidence="3" id="KW-1185">Reference proteome</keyword>
<dbReference type="InterPro" id="IPR018721">
    <property type="entry name" value="DUF2252"/>
</dbReference>
<proteinExistence type="predicted"/>
<gene>
    <name evidence="2" type="ordered locus">Cyan7822_3743</name>
</gene>
<dbReference type="PANTHER" id="PTHR39441">
    <property type="entry name" value="DUF2252 DOMAIN-CONTAINING PROTEIN"/>
    <property type="match status" value="1"/>
</dbReference>
<keyword evidence="1" id="KW-0472">Membrane</keyword>
<protein>
    <recommendedName>
        <fullName evidence="4">DUF2252 domain-containing protein</fullName>
    </recommendedName>
</protein>
<dbReference type="HOGENOM" id="CLU_032121_1_0_3"/>
<dbReference type="Proteomes" id="UP000008206">
    <property type="component" value="Chromosome"/>
</dbReference>
<evidence type="ECO:0008006" key="4">
    <source>
        <dbReference type="Google" id="ProtNLM"/>
    </source>
</evidence>
<name>E0UI27_GLOV7</name>
<feature type="transmembrane region" description="Helical" evidence="1">
    <location>
        <begin position="32"/>
        <end position="54"/>
    </location>
</feature>
<accession>E0UI27</accession>